<evidence type="ECO:0000313" key="2">
    <source>
        <dbReference type="Proteomes" id="UP000001511"/>
    </source>
</evidence>
<dbReference type="AlphaFoldDB" id="D7E159"/>
<accession>D7E159</accession>
<dbReference type="KEGG" id="naz:Aazo_2909"/>
<dbReference type="Proteomes" id="UP000001511">
    <property type="component" value="Chromosome"/>
</dbReference>
<keyword evidence="2" id="KW-1185">Reference proteome</keyword>
<name>D7E159_NOSA0</name>
<gene>
    <name evidence="1" type="ordered locus">Aazo_2909</name>
</gene>
<dbReference type="EMBL" id="CP002059">
    <property type="protein sequence ID" value="ADI64736.1"/>
    <property type="molecule type" value="Genomic_DNA"/>
</dbReference>
<protein>
    <submittedName>
        <fullName evidence="1">Uncharacterized protein</fullName>
    </submittedName>
</protein>
<reference evidence="1 2" key="1">
    <citation type="journal article" date="2010" name="PLoS ONE">
        <title>Genome erosion in a nitrogen-fixing vertically transmitted endosymbiotic multicellular cyanobacterium.</title>
        <authorList>
            <person name="Ran L."/>
            <person name="Larsson J."/>
            <person name="Vigil-Stenman T."/>
            <person name="Nylander J.A."/>
            <person name="Ininbergs K."/>
            <person name="Zheng W.W."/>
            <person name="Lapidus A."/>
            <person name="Lowry S."/>
            <person name="Haselkorn R."/>
            <person name="Bergman B."/>
        </authorList>
    </citation>
    <scope>NUCLEOTIDE SEQUENCE [LARGE SCALE GENOMIC DNA]</scope>
    <source>
        <strain evidence="1 2">0708</strain>
    </source>
</reference>
<proteinExistence type="predicted"/>
<sequence length="82" mass="9587">MVAVTIDPLNLYREMLPAIRGHLANEVQLSPIRNEEEAVKLFRFYLSHAKKEAKNFSQDRHGKEEVIYSCMKIPLDCCFINY</sequence>
<organism evidence="1 2">
    <name type="scientific">Nostoc azollae (strain 0708)</name>
    <name type="common">Anabaena azollae (strain 0708)</name>
    <dbReference type="NCBI Taxonomy" id="551115"/>
    <lineage>
        <taxon>Bacteria</taxon>
        <taxon>Bacillati</taxon>
        <taxon>Cyanobacteriota</taxon>
        <taxon>Cyanophyceae</taxon>
        <taxon>Nostocales</taxon>
        <taxon>Nostocaceae</taxon>
        <taxon>Trichormus</taxon>
    </lineage>
</organism>
<evidence type="ECO:0000313" key="1">
    <source>
        <dbReference type="EMBL" id="ADI64736.1"/>
    </source>
</evidence>
<dbReference type="HOGENOM" id="CLU_2554891_0_0_3"/>